<comment type="caution">
    <text evidence="1">The sequence shown here is derived from an EMBL/GenBank/DDBJ whole genome shotgun (WGS) entry which is preliminary data.</text>
</comment>
<dbReference type="InterPro" id="IPR020483">
    <property type="entry name" value="Uncharacterised_YgbA"/>
</dbReference>
<evidence type="ECO:0000313" key="2">
    <source>
        <dbReference type="Proteomes" id="UP000823865"/>
    </source>
</evidence>
<dbReference type="NCBIfam" id="NF007714">
    <property type="entry name" value="PRK10410.1-2"/>
    <property type="match status" value="1"/>
</dbReference>
<gene>
    <name evidence="1" type="ORF">H9789_06255</name>
</gene>
<sequence>MHNRLTEEKFVVELMIRMYCRHKEHNRELCGQCSGLLEYAFQRLDRCRFGAGKPTCRQCPVHCYRKDMRERIRTIMRWSGPRMLLYHPIAAIKHLVREKAYRNP</sequence>
<evidence type="ECO:0000313" key="1">
    <source>
        <dbReference type="EMBL" id="MBU3853409.1"/>
    </source>
</evidence>
<dbReference type="Pfam" id="PF11756">
    <property type="entry name" value="YgbA_NO"/>
    <property type="match status" value="1"/>
</dbReference>
<proteinExistence type="predicted"/>
<protein>
    <submittedName>
        <fullName evidence="1">Nitrous oxide-stimulated promoter family protein</fullName>
    </submittedName>
</protein>
<organism evidence="1 2">
    <name type="scientific">Candidatus Paraprevotella stercoravium</name>
    <dbReference type="NCBI Taxonomy" id="2838725"/>
    <lineage>
        <taxon>Bacteria</taxon>
        <taxon>Pseudomonadati</taxon>
        <taxon>Bacteroidota</taxon>
        <taxon>Bacteroidia</taxon>
        <taxon>Bacteroidales</taxon>
        <taxon>Prevotellaceae</taxon>
        <taxon>Paraprevotella</taxon>
    </lineage>
</organism>
<dbReference type="EMBL" id="JAHLFU010000133">
    <property type="protein sequence ID" value="MBU3853409.1"/>
    <property type="molecule type" value="Genomic_DNA"/>
</dbReference>
<name>A0A9E2L777_9BACT</name>
<accession>A0A9E2L777</accession>
<dbReference type="Proteomes" id="UP000823865">
    <property type="component" value="Unassembled WGS sequence"/>
</dbReference>
<dbReference type="AlphaFoldDB" id="A0A9E2L777"/>
<reference evidence="1" key="1">
    <citation type="journal article" date="2021" name="PeerJ">
        <title>Extensive microbial diversity within the chicken gut microbiome revealed by metagenomics and culture.</title>
        <authorList>
            <person name="Gilroy R."/>
            <person name="Ravi A."/>
            <person name="Getino M."/>
            <person name="Pursley I."/>
            <person name="Horton D.L."/>
            <person name="Alikhan N.F."/>
            <person name="Baker D."/>
            <person name="Gharbi K."/>
            <person name="Hall N."/>
            <person name="Watson M."/>
            <person name="Adriaenssens E.M."/>
            <person name="Foster-Nyarko E."/>
            <person name="Jarju S."/>
            <person name="Secka A."/>
            <person name="Antonio M."/>
            <person name="Oren A."/>
            <person name="Chaudhuri R.R."/>
            <person name="La Ragione R."/>
            <person name="Hildebrand F."/>
            <person name="Pallen M.J."/>
        </authorList>
    </citation>
    <scope>NUCLEOTIDE SEQUENCE</scope>
    <source>
        <strain evidence="1">G3-2149</strain>
    </source>
</reference>
<reference evidence="1" key="2">
    <citation type="submission" date="2021-04" db="EMBL/GenBank/DDBJ databases">
        <authorList>
            <person name="Gilroy R."/>
        </authorList>
    </citation>
    <scope>NUCLEOTIDE SEQUENCE</scope>
    <source>
        <strain evidence="1">G3-2149</strain>
    </source>
</reference>